<protein>
    <submittedName>
        <fullName evidence="1">Uncharacterized protein</fullName>
    </submittedName>
</protein>
<keyword evidence="2" id="KW-1185">Reference proteome</keyword>
<organism evidence="1 2">
    <name type="scientific">Solanum commersonii</name>
    <name type="common">Commerson's wild potato</name>
    <name type="synonym">Commerson's nightshade</name>
    <dbReference type="NCBI Taxonomy" id="4109"/>
    <lineage>
        <taxon>Eukaryota</taxon>
        <taxon>Viridiplantae</taxon>
        <taxon>Streptophyta</taxon>
        <taxon>Embryophyta</taxon>
        <taxon>Tracheophyta</taxon>
        <taxon>Spermatophyta</taxon>
        <taxon>Magnoliopsida</taxon>
        <taxon>eudicotyledons</taxon>
        <taxon>Gunneridae</taxon>
        <taxon>Pentapetalae</taxon>
        <taxon>asterids</taxon>
        <taxon>lamiids</taxon>
        <taxon>Solanales</taxon>
        <taxon>Solanaceae</taxon>
        <taxon>Solanoideae</taxon>
        <taxon>Solaneae</taxon>
        <taxon>Solanum</taxon>
    </lineage>
</organism>
<reference evidence="1 2" key="1">
    <citation type="submission" date="2020-09" db="EMBL/GenBank/DDBJ databases">
        <title>De no assembly of potato wild relative species, Solanum commersonii.</title>
        <authorList>
            <person name="Cho K."/>
        </authorList>
    </citation>
    <scope>NUCLEOTIDE SEQUENCE [LARGE SCALE GENOMIC DNA]</scope>
    <source>
        <strain evidence="1">LZ3.2</strain>
        <tissue evidence="1">Leaf</tissue>
    </source>
</reference>
<proteinExistence type="predicted"/>
<evidence type="ECO:0000313" key="1">
    <source>
        <dbReference type="EMBL" id="KAG5595606.1"/>
    </source>
</evidence>
<dbReference type="EMBL" id="JACXVP010000007">
    <property type="protein sequence ID" value="KAG5595606.1"/>
    <property type="molecule type" value="Genomic_DNA"/>
</dbReference>
<dbReference type="Proteomes" id="UP000824120">
    <property type="component" value="Chromosome 7"/>
</dbReference>
<name>A0A9J5Y9D7_SOLCO</name>
<dbReference type="OrthoDB" id="1278616at2759"/>
<evidence type="ECO:0000313" key="2">
    <source>
        <dbReference type="Proteomes" id="UP000824120"/>
    </source>
</evidence>
<gene>
    <name evidence="1" type="ORF">H5410_036838</name>
</gene>
<comment type="caution">
    <text evidence="1">The sequence shown here is derived from an EMBL/GenBank/DDBJ whole genome shotgun (WGS) entry which is preliminary data.</text>
</comment>
<accession>A0A9J5Y9D7</accession>
<dbReference type="AlphaFoldDB" id="A0A9J5Y9D7"/>
<sequence length="116" mass="12961">MLPPIIFSPTGRPYTYGGFNSTINRQFPSSICIVISTSVMNFHHSTSNVSDVISGGSSGWKSSSPPKKNVLNQWVKDIDVEGYQHLNQLLMLKEQLEGTRENIFFEDSDSFQALFA</sequence>